<evidence type="ECO:0000313" key="2">
    <source>
        <dbReference type="Proteomes" id="UP000263642"/>
    </source>
</evidence>
<dbReference type="SUPFAM" id="SSF53649">
    <property type="entry name" value="Alkaline phosphatase-like"/>
    <property type="match status" value="1"/>
</dbReference>
<dbReference type="EMBL" id="DQAY01000078">
    <property type="protein sequence ID" value="HCO24086.1"/>
    <property type="molecule type" value="Genomic_DNA"/>
</dbReference>
<dbReference type="AlphaFoldDB" id="A0A3D3R688"/>
<gene>
    <name evidence="1" type="ORF">DIT97_13950</name>
</gene>
<dbReference type="Pfam" id="PF07394">
    <property type="entry name" value="DUF1501"/>
    <property type="match status" value="1"/>
</dbReference>
<comment type="caution">
    <text evidence="1">The sequence shown here is derived from an EMBL/GenBank/DDBJ whole genome shotgun (WGS) entry which is preliminary data.</text>
</comment>
<dbReference type="PANTHER" id="PTHR43737">
    <property type="entry name" value="BLL7424 PROTEIN"/>
    <property type="match status" value="1"/>
</dbReference>
<dbReference type="InterPro" id="IPR017850">
    <property type="entry name" value="Alkaline_phosphatase_core_sf"/>
</dbReference>
<protein>
    <submittedName>
        <fullName evidence="1">DUF1501 domain-containing protein</fullName>
    </submittedName>
</protein>
<dbReference type="PANTHER" id="PTHR43737:SF1">
    <property type="entry name" value="DUF1501 DOMAIN-CONTAINING PROTEIN"/>
    <property type="match status" value="1"/>
</dbReference>
<evidence type="ECO:0000313" key="1">
    <source>
        <dbReference type="EMBL" id="HCO24086.1"/>
    </source>
</evidence>
<name>A0A3D3R688_9PLAN</name>
<reference evidence="1 2" key="1">
    <citation type="journal article" date="2018" name="Nat. Biotechnol.">
        <title>A standardized bacterial taxonomy based on genome phylogeny substantially revises the tree of life.</title>
        <authorList>
            <person name="Parks D.H."/>
            <person name="Chuvochina M."/>
            <person name="Waite D.W."/>
            <person name="Rinke C."/>
            <person name="Skarshewski A."/>
            <person name="Chaumeil P.A."/>
            <person name="Hugenholtz P."/>
        </authorList>
    </citation>
    <scope>NUCLEOTIDE SEQUENCE [LARGE SCALE GENOMIC DNA]</scope>
    <source>
        <strain evidence="1">UBA9375</strain>
    </source>
</reference>
<dbReference type="InterPro" id="IPR010869">
    <property type="entry name" value="DUF1501"/>
</dbReference>
<dbReference type="InterPro" id="IPR006311">
    <property type="entry name" value="TAT_signal"/>
</dbReference>
<organism evidence="1 2">
    <name type="scientific">Gimesia maris</name>
    <dbReference type="NCBI Taxonomy" id="122"/>
    <lineage>
        <taxon>Bacteria</taxon>
        <taxon>Pseudomonadati</taxon>
        <taxon>Planctomycetota</taxon>
        <taxon>Planctomycetia</taxon>
        <taxon>Planctomycetales</taxon>
        <taxon>Planctomycetaceae</taxon>
        <taxon>Gimesia</taxon>
    </lineage>
</organism>
<accession>A0A3D3R688</accession>
<dbReference type="Proteomes" id="UP000263642">
    <property type="component" value="Unassembled WGS sequence"/>
</dbReference>
<proteinExistence type="predicted"/>
<sequence length="478" mass="53039">MLTVNGYAKQVCSGLTRREALQAGGAGLFGLSLPGVLTAEEVAGAFQNGRAKSVIFLFLFGGPSQLESFDMKPEASSGIRGPFHPIDSRTPGLHISEYLPQTANISDKLCVIRTMTHPHNDHNACHYIQTGHKWTRSAADGGDVNARGTDWPAMGSVVEYLSRRSPDAHQRALPDYVYLPNRLGVLQGLERTGQHAGWLGSAYNAFATDIRKRNAADNPYFRDCTDAELDFRIRGLATKEEMTLDRLNRRSSLLQQFDQANRDFHEDHQYKNYDRIQQRALSLVTSEKMRSAFDIQQESAKLRDRYGRHLFGQSTLMGRRMIEAGARFVTVCWDAPDGYSWDSHRSAHHLQHHLLPGFDQAYSALLTDLEERGLLDETLVVAVGEMGRTPQGTAAWGRGHWSHCFPCLLAGAGVNGGIVYGTSDAEAAYPADNPVSPEDLAKTIYWSLGIDPELFLPDREDRPIPIIESGTPLKQLFG</sequence>
<dbReference type="PROSITE" id="PS51318">
    <property type="entry name" value="TAT"/>
    <property type="match status" value="1"/>
</dbReference>